<name>A0A7K1URQ0_9NOCA</name>
<evidence type="ECO:0000256" key="7">
    <source>
        <dbReference type="SAM" id="Phobius"/>
    </source>
</evidence>
<evidence type="ECO:0000313" key="8">
    <source>
        <dbReference type="EMBL" id="MVU77016.1"/>
    </source>
</evidence>
<evidence type="ECO:0000256" key="3">
    <source>
        <dbReference type="ARBA" id="ARBA00022475"/>
    </source>
</evidence>
<feature type="transmembrane region" description="Helical" evidence="7">
    <location>
        <begin position="12"/>
        <end position="40"/>
    </location>
</feature>
<dbReference type="PANTHER" id="PTHR23513">
    <property type="entry name" value="INTEGRAL MEMBRANE EFFLUX PROTEIN-RELATED"/>
    <property type="match status" value="1"/>
</dbReference>
<feature type="transmembrane region" description="Helical" evidence="7">
    <location>
        <begin position="258"/>
        <end position="276"/>
    </location>
</feature>
<dbReference type="EMBL" id="WRPP01000001">
    <property type="protein sequence ID" value="MVU77016.1"/>
    <property type="molecule type" value="Genomic_DNA"/>
</dbReference>
<keyword evidence="3" id="KW-1003">Cell membrane</keyword>
<proteinExistence type="predicted"/>
<feature type="transmembrane region" description="Helical" evidence="7">
    <location>
        <begin position="378"/>
        <end position="396"/>
    </location>
</feature>
<feature type="transmembrane region" description="Helical" evidence="7">
    <location>
        <begin position="312"/>
        <end position="330"/>
    </location>
</feature>
<evidence type="ECO:0000256" key="5">
    <source>
        <dbReference type="ARBA" id="ARBA00022989"/>
    </source>
</evidence>
<evidence type="ECO:0000256" key="4">
    <source>
        <dbReference type="ARBA" id="ARBA00022692"/>
    </source>
</evidence>
<dbReference type="Pfam" id="PF05977">
    <property type="entry name" value="MFS_3"/>
    <property type="match status" value="1"/>
</dbReference>
<comment type="caution">
    <text evidence="8">The sequence shown here is derived from an EMBL/GenBank/DDBJ whole genome shotgun (WGS) entry which is preliminary data.</text>
</comment>
<dbReference type="CDD" id="cd06173">
    <property type="entry name" value="MFS_MefA_like"/>
    <property type="match status" value="1"/>
</dbReference>
<dbReference type="GO" id="GO:0005886">
    <property type="term" value="C:plasma membrane"/>
    <property type="evidence" value="ECO:0007669"/>
    <property type="project" value="UniProtKB-SubCell"/>
</dbReference>
<keyword evidence="9" id="KW-1185">Reference proteome</keyword>
<comment type="subcellular location">
    <subcellularLocation>
        <location evidence="1">Cell membrane</location>
        <topology evidence="1">Multi-pass membrane protein</topology>
    </subcellularLocation>
</comment>
<keyword evidence="2" id="KW-0813">Transport</keyword>
<feature type="transmembrane region" description="Helical" evidence="7">
    <location>
        <begin position="225"/>
        <end position="246"/>
    </location>
</feature>
<organism evidence="8 9">
    <name type="scientific">Nocardia terrae</name>
    <dbReference type="NCBI Taxonomy" id="2675851"/>
    <lineage>
        <taxon>Bacteria</taxon>
        <taxon>Bacillati</taxon>
        <taxon>Actinomycetota</taxon>
        <taxon>Actinomycetes</taxon>
        <taxon>Mycobacteriales</taxon>
        <taxon>Nocardiaceae</taxon>
        <taxon>Nocardia</taxon>
    </lineage>
</organism>
<keyword evidence="6 7" id="KW-0472">Membrane</keyword>
<gene>
    <name evidence="8" type="ORF">GPX89_07115</name>
</gene>
<feature type="transmembrane region" description="Helical" evidence="7">
    <location>
        <begin position="158"/>
        <end position="181"/>
    </location>
</feature>
<feature type="transmembrane region" description="Helical" evidence="7">
    <location>
        <begin position="351"/>
        <end position="372"/>
    </location>
</feature>
<feature type="transmembrane region" description="Helical" evidence="7">
    <location>
        <begin position="288"/>
        <end position="306"/>
    </location>
</feature>
<dbReference type="InterPro" id="IPR010290">
    <property type="entry name" value="TM_effector"/>
</dbReference>
<evidence type="ECO:0000256" key="2">
    <source>
        <dbReference type="ARBA" id="ARBA00022448"/>
    </source>
</evidence>
<accession>A0A7K1URQ0</accession>
<evidence type="ECO:0000313" key="9">
    <source>
        <dbReference type="Proteomes" id="UP000466794"/>
    </source>
</evidence>
<dbReference type="Proteomes" id="UP000466794">
    <property type="component" value="Unassembled WGS sequence"/>
</dbReference>
<feature type="transmembrane region" description="Helical" evidence="7">
    <location>
        <begin position="86"/>
        <end position="116"/>
    </location>
</feature>
<keyword evidence="5 7" id="KW-1133">Transmembrane helix</keyword>
<protein>
    <submittedName>
        <fullName evidence="8">MFS transporter</fullName>
    </submittedName>
</protein>
<reference evidence="8 9" key="1">
    <citation type="submission" date="2019-12" db="EMBL/GenBank/DDBJ databases">
        <title>Nocardia sp. nov. ET3-3 isolated from soil.</title>
        <authorList>
            <person name="Kanchanasin P."/>
            <person name="Tanasupawat S."/>
            <person name="Yuki M."/>
            <person name="Kudo T."/>
        </authorList>
    </citation>
    <scope>NUCLEOTIDE SEQUENCE [LARGE SCALE GENOMIC DNA]</scope>
    <source>
        <strain evidence="8 9">ET3-3</strain>
    </source>
</reference>
<dbReference type="RefSeq" id="WP_157355825.1">
    <property type="nucleotide sequence ID" value="NZ_WRPP01000001.1"/>
</dbReference>
<evidence type="ECO:0000256" key="6">
    <source>
        <dbReference type="ARBA" id="ARBA00023136"/>
    </source>
</evidence>
<dbReference type="AlphaFoldDB" id="A0A7K1URQ0"/>
<dbReference type="Gene3D" id="1.20.1250.20">
    <property type="entry name" value="MFS general substrate transporter like domains"/>
    <property type="match status" value="1"/>
</dbReference>
<dbReference type="SUPFAM" id="SSF103473">
    <property type="entry name" value="MFS general substrate transporter"/>
    <property type="match status" value="1"/>
</dbReference>
<dbReference type="PANTHER" id="PTHR23513:SF6">
    <property type="entry name" value="MAJOR FACILITATOR SUPERFAMILY ASSOCIATED DOMAIN-CONTAINING PROTEIN"/>
    <property type="match status" value="1"/>
</dbReference>
<feature type="transmembrane region" description="Helical" evidence="7">
    <location>
        <begin position="46"/>
        <end position="65"/>
    </location>
</feature>
<keyword evidence="4 7" id="KW-0812">Transmembrane</keyword>
<dbReference type="InterPro" id="IPR036259">
    <property type="entry name" value="MFS_trans_sf"/>
</dbReference>
<evidence type="ECO:0000256" key="1">
    <source>
        <dbReference type="ARBA" id="ARBA00004651"/>
    </source>
</evidence>
<sequence length="416" mass="43688">MADRRSLGRGFAWLWTAFAVSTAGTWLAFDAVPLIAVLVLHVGPEQVSLLAAAGLAVGAALAVPLGPWMEFRRKRPVLIATDMARFAVVLSVPLTFAMGVLSFAQLLVVSVVVAAADIAFKAASGAYLKTLVAKEDLLTANGRFESTMWTASVLGPPLGGAAIGIFGPVVTVAANAVSFLLSALGIRAIGGGEARPEQRSSGGFRKGELIEGWRYILSHPSLRPLFFNTVLVNSLIMATAPLLAIIMLRELGFAPWQYGFAFGLPCLGGLIGSRLARPLADRFGQRTVLLTAGILRCCWSFALSFIGTGLGGLLLVIVVEFGLITSCGIFNPIHATFRLQNTPSDRTTRVLSAWSITSNASTAAMTAVWGLLAAFTSPRLAIGLAGLLILATALLLRPNRFPAPVSIEPVPAANPG</sequence>